<comment type="caution">
    <text evidence="17">The sequence shown here is derived from an EMBL/GenBank/DDBJ whole genome shotgun (WGS) entry which is preliminary data.</text>
</comment>
<feature type="domain" description="HPt" evidence="16">
    <location>
        <begin position="687"/>
        <end position="791"/>
    </location>
</feature>
<dbReference type="InterPro" id="IPR011006">
    <property type="entry name" value="CheY-like_superfamily"/>
</dbReference>
<dbReference type="Gene3D" id="3.40.50.2300">
    <property type="match status" value="1"/>
</dbReference>
<dbReference type="InterPro" id="IPR002545">
    <property type="entry name" value="CheW-lke_dom"/>
</dbReference>
<feature type="domain" description="HPt" evidence="16">
    <location>
        <begin position="1428"/>
        <end position="1535"/>
    </location>
</feature>
<feature type="domain" description="HPt" evidence="16">
    <location>
        <begin position="1606"/>
        <end position="1713"/>
    </location>
</feature>
<dbReference type="SMART" id="SM01231">
    <property type="entry name" value="H-kinase_dim"/>
    <property type="match status" value="1"/>
</dbReference>
<comment type="function">
    <text evidence="8">Involved in the transmission of sensory signals from the chemoreceptors to the flagellar motors. CheA is autophosphorylated; it can transfer its phosphate group to either CheB or CheY.</text>
</comment>
<accession>A0A5C7A3I9</accession>
<feature type="modified residue" description="Phosphohistidine" evidence="9">
    <location>
        <position position="1653"/>
    </location>
</feature>
<dbReference type="InterPro" id="IPR008207">
    <property type="entry name" value="Sig_transdc_His_kin_Hpt_dom"/>
</dbReference>
<dbReference type="InterPro" id="IPR005467">
    <property type="entry name" value="His_kinase_dom"/>
</dbReference>
<dbReference type="CDD" id="cd00088">
    <property type="entry name" value="HPT"/>
    <property type="match status" value="4"/>
</dbReference>
<evidence type="ECO:0000256" key="9">
    <source>
        <dbReference type="PROSITE-ProRule" id="PRU00110"/>
    </source>
</evidence>
<dbReference type="GO" id="GO:0005737">
    <property type="term" value="C:cytoplasm"/>
    <property type="evidence" value="ECO:0007669"/>
    <property type="project" value="InterPro"/>
</dbReference>
<dbReference type="InterPro" id="IPR004358">
    <property type="entry name" value="Sig_transdc_His_kin-like_C"/>
</dbReference>
<keyword evidence="11" id="KW-0175">Coiled coil</keyword>
<feature type="modified residue" description="Phosphohistidine" evidence="9">
    <location>
        <position position="734"/>
    </location>
</feature>
<dbReference type="OrthoDB" id="9803176at2"/>
<dbReference type="SUPFAM" id="SSF55874">
    <property type="entry name" value="ATPase domain of HSP90 chaperone/DNA topoisomerase II/histidine kinase"/>
    <property type="match status" value="1"/>
</dbReference>
<dbReference type="SMART" id="SM00448">
    <property type="entry name" value="REC"/>
    <property type="match status" value="1"/>
</dbReference>
<dbReference type="FunFam" id="3.30.565.10:FF:000016">
    <property type="entry name" value="Chemotaxis protein CheA, putative"/>
    <property type="match status" value="1"/>
</dbReference>
<dbReference type="SMART" id="SM00073">
    <property type="entry name" value="HPT"/>
    <property type="match status" value="5"/>
</dbReference>
<dbReference type="SUPFAM" id="SSF47226">
    <property type="entry name" value="Histidine-containing phosphotransfer domain, HPT domain"/>
    <property type="match status" value="5"/>
</dbReference>
<evidence type="ECO:0000256" key="3">
    <source>
        <dbReference type="ARBA" id="ARBA00021495"/>
    </source>
</evidence>
<feature type="modified residue" description="4-aspartylphosphate" evidence="10">
    <location>
        <position position="2328"/>
    </location>
</feature>
<protein>
    <recommendedName>
        <fullName evidence="3">Chemotaxis protein CheA</fullName>
        <ecNumber evidence="2">2.7.13.3</ecNumber>
    </recommendedName>
</protein>
<evidence type="ECO:0000259" key="15">
    <source>
        <dbReference type="PROSITE" id="PS50851"/>
    </source>
</evidence>
<name>A0A5C7A3I9_9GAMM</name>
<evidence type="ECO:0000259" key="13">
    <source>
        <dbReference type="PROSITE" id="PS50109"/>
    </source>
</evidence>
<dbReference type="Pfam" id="PF01627">
    <property type="entry name" value="Hpt"/>
    <property type="match status" value="5"/>
</dbReference>
<dbReference type="RefSeq" id="WP_147223984.1">
    <property type="nucleotide sequence ID" value="NZ_CAJGYY010000001.1"/>
</dbReference>
<feature type="compositionally biased region" description="Polar residues" evidence="12">
    <location>
        <begin position="866"/>
        <end position="881"/>
    </location>
</feature>
<dbReference type="Pfam" id="PF02518">
    <property type="entry name" value="HATPase_c"/>
    <property type="match status" value="1"/>
</dbReference>
<evidence type="ECO:0000256" key="8">
    <source>
        <dbReference type="ARBA" id="ARBA00035100"/>
    </source>
</evidence>
<feature type="modified residue" description="Phosphohistidine" evidence="9">
    <location>
        <position position="1169"/>
    </location>
</feature>
<dbReference type="Gene3D" id="2.30.30.40">
    <property type="entry name" value="SH3 Domains"/>
    <property type="match status" value="1"/>
</dbReference>
<dbReference type="InterPro" id="IPR036890">
    <property type="entry name" value="HATPase_C_sf"/>
</dbReference>
<dbReference type="PROSITE" id="PS50894">
    <property type="entry name" value="HPT"/>
    <property type="match status" value="5"/>
</dbReference>
<reference evidence="17 18" key="1">
    <citation type="submission" date="2019-08" db="EMBL/GenBank/DDBJ databases">
        <title>Genome sequence of Psychrobacter frigidicola ACAM304 (type strain).</title>
        <authorList>
            <person name="Bowman J.P."/>
        </authorList>
    </citation>
    <scope>NUCLEOTIDE SEQUENCE [LARGE SCALE GENOMIC DNA]</scope>
    <source>
        <strain evidence="17 18">ACAM 304</strain>
    </source>
</reference>
<organism evidence="17 18">
    <name type="scientific">Psychrobacter frigidicola</name>
    <dbReference type="NCBI Taxonomy" id="45611"/>
    <lineage>
        <taxon>Bacteria</taxon>
        <taxon>Pseudomonadati</taxon>
        <taxon>Pseudomonadota</taxon>
        <taxon>Gammaproteobacteria</taxon>
        <taxon>Moraxellales</taxon>
        <taxon>Moraxellaceae</taxon>
        <taxon>Psychrobacter</taxon>
    </lineage>
</organism>
<evidence type="ECO:0000259" key="16">
    <source>
        <dbReference type="PROSITE" id="PS50894"/>
    </source>
</evidence>
<dbReference type="Pfam" id="PF01584">
    <property type="entry name" value="CheW"/>
    <property type="match status" value="1"/>
</dbReference>
<comment type="catalytic activity">
    <reaction evidence="1">
        <text>ATP + protein L-histidine = ADP + protein N-phospho-L-histidine.</text>
        <dbReference type="EC" id="2.7.13.3"/>
    </reaction>
</comment>
<evidence type="ECO:0000259" key="14">
    <source>
        <dbReference type="PROSITE" id="PS50110"/>
    </source>
</evidence>
<keyword evidence="7" id="KW-0902">Two-component regulatory system</keyword>
<feature type="domain" description="Histidine kinase" evidence="13">
    <location>
        <begin position="1858"/>
        <end position="2111"/>
    </location>
</feature>
<dbReference type="PRINTS" id="PR00344">
    <property type="entry name" value="BCTRLSENSOR"/>
</dbReference>
<feature type="domain" description="Response regulatory" evidence="14">
    <location>
        <begin position="2279"/>
        <end position="2395"/>
    </location>
</feature>
<evidence type="ECO:0000256" key="10">
    <source>
        <dbReference type="PROSITE-ProRule" id="PRU00169"/>
    </source>
</evidence>
<dbReference type="GO" id="GO:0006935">
    <property type="term" value="P:chemotaxis"/>
    <property type="evidence" value="ECO:0007669"/>
    <property type="project" value="InterPro"/>
</dbReference>
<feature type="coiled-coil region" evidence="11">
    <location>
        <begin position="1825"/>
        <end position="1856"/>
    </location>
</feature>
<dbReference type="InterPro" id="IPR036641">
    <property type="entry name" value="HPT_dom_sf"/>
</dbReference>
<feature type="domain" description="HPt" evidence="16">
    <location>
        <begin position="922"/>
        <end position="1026"/>
    </location>
</feature>
<dbReference type="PROSITE" id="PS50851">
    <property type="entry name" value="CHEW"/>
    <property type="match status" value="1"/>
</dbReference>
<dbReference type="PROSITE" id="PS50109">
    <property type="entry name" value="HIS_KIN"/>
    <property type="match status" value="1"/>
</dbReference>
<feature type="domain" description="CheW-like" evidence="15">
    <location>
        <begin position="2113"/>
        <end position="2255"/>
    </location>
</feature>
<dbReference type="CDD" id="cd17546">
    <property type="entry name" value="REC_hyHK_CKI1_RcsC-like"/>
    <property type="match status" value="1"/>
</dbReference>
<evidence type="ECO:0000313" key="18">
    <source>
        <dbReference type="Proteomes" id="UP000321903"/>
    </source>
</evidence>
<evidence type="ECO:0000256" key="4">
    <source>
        <dbReference type="ARBA" id="ARBA00022553"/>
    </source>
</evidence>
<feature type="modified residue" description="Phosphohistidine" evidence="9">
    <location>
        <position position="1475"/>
    </location>
</feature>
<keyword evidence="5" id="KW-0808">Transferase</keyword>
<dbReference type="EMBL" id="VORZ01000003">
    <property type="protein sequence ID" value="TXD96400.1"/>
    <property type="molecule type" value="Genomic_DNA"/>
</dbReference>
<keyword evidence="6" id="KW-0418">Kinase</keyword>
<dbReference type="InterPro" id="IPR036061">
    <property type="entry name" value="CheW-like_dom_sf"/>
</dbReference>
<evidence type="ECO:0000256" key="6">
    <source>
        <dbReference type="ARBA" id="ARBA00022777"/>
    </source>
</evidence>
<dbReference type="InterPro" id="IPR003594">
    <property type="entry name" value="HATPase_dom"/>
</dbReference>
<keyword evidence="18" id="KW-1185">Reference proteome</keyword>
<evidence type="ECO:0000256" key="12">
    <source>
        <dbReference type="SAM" id="MobiDB-lite"/>
    </source>
</evidence>
<sequence>MKNQPNEMVTLEWLLPLFNEQLSQLSDGWQVDADSIDAPVDFEVMSQQYHQLNGALVIANLPRLADLAAKLSLLAEVGYRDVLSSDHYQKAQFAHQLLQFELTQYVQTGSYRGSLVIKTIDVLAQIITKITITPEQMSALDSQDSRVSHSSNVTVHHSIISNQEVSVAVPTVSSVMTLQAPQYQQLLTVWRQQVQKLLIENNNKPSILSQLEKVSHYLWHSTRHILQQKLWYVTELWLNNLAQNAHPLPIYYVSLLARLEQVIDVYRSQAEQDTSLQAQQDTSLQAQQDSSQPASISELADFKFLSYTILAPHLLEDLVADIYIQLSGLTHISAQAQALLSHLPQSTDVTLLFLPRILSEIEAVIFALDKPATLLEPLQQIKSQLSRRGWTLYEAQVSQILSDLTDSADSEVVFDQMQWQIERQLQELYSAIYDTEQSIRNKIGEASSFASNNTVPTSKQNSSQTITIKPANDDLRQLRIAVEDVKHQFNDYVQRQQPYLLPPAEAFAEIGGAFEDMGLSDVRHVTDKIGSLFVQLETNDIKGLSWNLTQALADGLSSIELLLDHLAQQVFDQPLLAQADVHINNAEQLLIALISNPFDDRSTDKPDMEVSSDSVVRYDDDGEIAPDIVIDSTVLTTNAVGSAVIDTALDNKDSYSDDLHSDKGILDNVSIESSLLKAARAQIQPDNFEVDEEIRDIFIEEATEVIGDIEDFLSIWAQDSQDLTPLMEVRRGFHTLKRSGRMVGAFSISEMAGAIENLLNRMLDKTLSITDEGVDLVLKTTQHLSVLIADFTAQRLPSSDPAFTVLQSNNLLLDQPLNYDMSAPALMVIDEAQPSVEGSDNNLDHNVHANVNANSTFEHDALAENTAKNDSVENITSQEDGSGTHEHNIASIQPVDILLSELQVPAVLAPFIAAANPLPADAQDADPDIKEIFIEEAKEVLAEIIPLYSQWRQSPDTLTVLPDIRRGFHTLKGSGRMVGAYYTGELAWAIEEMFNRILDHSIKATADIIQLLGDVFAAYPDLIDTFADDEGDATHNKNYPTIVVLWVACAQAYSKQLGAEFDYPSIRAQWLEHASSEHINNPSEMAVITVDETATDSHIDSTLQIFQAVNEVMADAPTVIAIQSREEQEFCKIFIDEAYTLLQNINNFVSAHKDVSQVEVSDEIVRAFHTLRAASGYSALSVISDISATIEQSLEQLQQQDILMSSQHLQALTQSAALIEDYLVTYEQSVQQQSLAVDNKKIEETDTKSQRDLVLLQAMLGELAGSAVTVNTKFSVAQLLDANIDGLLDADCRLRATLSHSNLEQTQAYLQEQRAQIARLLTHTSVSPKFTLILNILDDAYRYLAKYPTSAHDELIQTRLLAGHAQLVGLFDALAGSMSLKIDAQVIADLQALSTRDADTNSDNVEVHDSISTSSVETIQADELQLEAINTDIELLEIFLEEAQELDSVIAQTFSKWRADINNTAILKILQRHLHTIKGGARMAGIRSIGNLTHEAENIYEAFVEGRLQPTPQWLTVMQMVQDTLSLQIDYVVRYQESFFAHELIAQLQEFEQVDALPAVITLILPALQNHMVANGEETAADGNNAIEAASEIVSLDNLIAQSWAGSLPDPDILEVFLEEADELIANSNKYLQLFLSNISDIVALQALQRDLHTLKGGARMVVANGIADLAHEMETVYEELAVRRRPATKMIAQLLTACHDWLADAVFVLKQQLNPPIPSALVSALQQFIKNPDSLKSVPIESLQTQLNAIFAAKTKRESVRGVDSIAVMPPMAGSFAEKEQNSSNNEMMRISGGLIERMINLSGESAINRARIDMGMSSLTMSIEEMGTTVQRLADQLRRMENELEQQILSQIDEELIANEDFDPLEMDQYSSLNQLSKSLTESASDLIDINSTLLEKTRDSENLLLQLARTQTELQDGLMNSRMVPFARLAPRLERIVRQTANELNKSVELTIVNADDEMDRTILERITSPLEHMLRNAVDHGIESPQIRMNAGKNRSGNITLEILREGSEVVINLTDDGRGIDVDAVRRKAISQGLIDANDNSLSELDVMQYIFSAGLTTTKQVTQISGRGVGMDVVISEVRQLGGVVSVTSEAGQGSRFTMRVPLTVAVSDALVVRAADRYYAIPLVQIERVVRINPEKLYDYYQSGEATMRIEEVDYRVRYLNDVLTGNKLNELMVSTNTSLPVIIVKNRAGQSLALQVDQIAGSRIEVVVKPLGKQLSHLAGISAATIMGDGSVMLILDLIALLRNAPLVKQIPQMAGPKARVNALQLGQHSTVLVVDDSVTVRKVTSRFLERQGITAVVAKDGTDALEILQELTPDLILLDIEMPRMDGFEVATQVRFDKRLQQIPIIMITSRTGEKHRERAFEIGVNDYMGKPFQEKELLRKIQDLLGTKVSSTHDG</sequence>
<feature type="modified residue" description="Phosphohistidine" evidence="9">
    <location>
        <position position="969"/>
    </location>
</feature>
<evidence type="ECO:0000256" key="11">
    <source>
        <dbReference type="SAM" id="Coils"/>
    </source>
</evidence>
<dbReference type="PROSITE" id="PS50110">
    <property type="entry name" value="RESPONSE_REGULATORY"/>
    <property type="match status" value="1"/>
</dbReference>
<dbReference type="PANTHER" id="PTHR43395:SF8">
    <property type="entry name" value="HISTIDINE KINASE"/>
    <property type="match status" value="1"/>
</dbReference>
<dbReference type="SMART" id="SM00260">
    <property type="entry name" value="CheW"/>
    <property type="match status" value="1"/>
</dbReference>
<dbReference type="InterPro" id="IPR001789">
    <property type="entry name" value="Sig_transdc_resp-reg_receiver"/>
</dbReference>
<dbReference type="Gene3D" id="3.30.565.10">
    <property type="entry name" value="Histidine kinase-like ATPase, C-terminal domain"/>
    <property type="match status" value="1"/>
</dbReference>
<dbReference type="SUPFAM" id="SSF50341">
    <property type="entry name" value="CheW-like"/>
    <property type="match status" value="1"/>
</dbReference>
<dbReference type="Proteomes" id="UP000321903">
    <property type="component" value="Unassembled WGS sequence"/>
</dbReference>
<evidence type="ECO:0000313" key="17">
    <source>
        <dbReference type="EMBL" id="TXD96400.1"/>
    </source>
</evidence>
<evidence type="ECO:0000256" key="1">
    <source>
        <dbReference type="ARBA" id="ARBA00000085"/>
    </source>
</evidence>
<feature type="domain" description="HPt" evidence="16">
    <location>
        <begin position="1123"/>
        <end position="1226"/>
    </location>
</feature>
<dbReference type="GO" id="GO:0000155">
    <property type="term" value="F:phosphorelay sensor kinase activity"/>
    <property type="evidence" value="ECO:0007669"/>
    <property type="project" value="InterPro"/>
</dbReference>
<dbReference type="PANTHER" id="PTHR43395">
    <property type="entry name" value="SENSOR HISTIDINE KINASE CHEA"/>
    <property type="match status" value="1"/>
</dbReference>
<dbReference type="InterPro" id="IPR004105">
    <property type="entry name" value="CheA-like_dim"/>
</dbReference>
<dbReference type="Gene3D" id="1.20.120.160">
    <property type="entry name" value="HPT domain"/>
    <property type="match status" value="5"/>
</dbReference>
<gene>
    <name evidence="17" type="ORF">ES754_09630</name>
</gene>
<evidence type="ECO:0000256" key="2">
    <source>
        <dbReference type="ARBA" id="ARBA00012438"/>
    </source>
</evidence>
<dbReference type="EC" id="2.7.13.3" evidence="2"/>
<keyword evidence="4 10" id="KW-0597">Phosphoprotein</keyword>
<dbReference type="InterPro" id="IPR051315">
    <property type="entry name" value="Bact_Chemotaxis_CheA"/>
</dbReference>
<dbReference type="SUPFAM" id="SSF52172">
    <property type="entry name" value="CheY-like"/>
    <property type="match status" value="1"/>
</dbReference>
<feature type="region of interest" description="Disordered" evidence="12">
    <location>
        <begin position="866"/>
        <end position="887"/>
    </location>
</feature>
<evidence type="ECO:0000256" key="7">
    <source>
        <dbReference type="ARBA" id="ARBA00023012"/>
    </source>
</evidence>
<dbReference type="Pfam" id="PF00072">
    <property type="entry name" value="Response_reg"/>
    <property type="match status" value="1"/>
</dbReference>
<proteinExistence type="predicted"/>
<dbReference type="SMART" id="SM00387">
    <property type="entry name" value="HATPase_c"/>
    <property type="match status" value="1"/>
</dbReference>
<evidence type="ECO:0000256" key="5">
    <source>
        <dbReference type="ARBA" id="ARBA00022679"/>
    </source>
</evidence>